<dbReference type="Proteomes" id="UP001341840">
    <property type="component" value="Unassembled WGS sequence"/>
</dbReference>
<proteinExistence type="predicted"/>
<name>A0ABU6VUB9_9FABA</name>
<organism evidence="1 2">
    <name type="scientific">Stylosanthes scabra</name>
    <dbReference type="NCBI Taxonomy" id="79078"/>
    <lineage>
        <taxon>Eukaryota</taxon>
        <taxon>Viridiplantae</taxon>
        <taxon>Streptophyta</taxon>
        <taxon>Embryophyta</taxon>
        <taxon>Tracheophyta</taxon>
        <taxon>Spermatophyta</taxon>
        <taxon>Magnoliopsida</taxon>
        <taxon>eudicotyledons</taxon>
        <taxon>Gunneridae</taxon>
        <taxon>Pentapetalae</taxon>
        <taxon>rosids</taxon>
        <taxon>fabids</taxon>
        <taxon>Fabales</taxon>
        <taxon>Fabaceae</taxon>
        <taxon>Papilionoideae</taxon>
        <taxon>50 kb inversion clade</taxon>
        <taxon>dalbergioids sensu lato</taxon>
        <taxon>Dalbergieae</taxon>
        <taxon>Pterocarpus clade</taxon>
        <taxon>Stylosanthes</taxon>
    </lineage>
</organism>
<dbReference type="EMBL" id="JASCZI010152252">
    <property type="protein sequence ID" value="MED6175763.1"/>
    <property type="molecule type" value="Genomic_DNA"/>
</dbReference>
<evidence type="ECO:0000313" key="1">
    <source>
        <dbReference type="EMBL" id="MED6175763.1"/>
    </source>
</evidence>
<reference evidence="1 2" key="1">
    <citation type="journal article" date="2023" name="Plants (Basel)">
        <title>Bridging the Gap: Combining Genomics and Transcriptomics Approaches to Understand Stylosanthes scabra, an Orphan Legume from the Brazilian Caatinga.</title>
        <authorList>
            <person name="Ferreira-Neto J.R.C."/>
            <person name="da Silva M.D."/>
            <person name="Binneck E."/>
            <person name="de Melo N.F."/>
            <person name="da Silva R.H."/>
            <person name="de Melo A.L.T.M."/>
            <person name="Pandolfi V."/>
            <person name="Bustamante F.O."/>
            <person name="Brasileiro-Vidal A.C."/>
            <person name="Benko-Iseppon A.M."/>
        </authorList>
    </citation>
    <scope>NUCLEOTIDE SEQUENCE [LARGE SCALE GENOMIC DNA]</scope>
    <source>
        <tissue evidence="1">Leaves</tissue>
    </source>
</reference>
<accession>A0ABU6VUB9</accession>
<gene>
    <name evidence="1" type="ORF">PIB30_081410</name>
</gene>
<keyword evidence="2" id="KW-1185">Reference proteome</keyword>
<comment type="caution">
    <text evidence="1">The sequence shown here is derived from an EMBL/GenBank/DDBJ whole genome shotgun (WGS) entry which is preliminary data.</text>
</comment>
<sequence length="186" mass="20183">MQKVWVSQPSSSTTTLVLSNHRLPSATSLPLCPEATTADLLFRSAASRITFGTSIPPSRRLQAIVQGSAFSICSTKIKLRPASSRRLVLMLPGRLHLQVSSVCICQLVSQQLQKLPFLEIVEFVLSSLNLCICDCGYMLVIGSVLFTGLGSQLSKGLTMDENVTEVPMGVGKKFPLEYLSVIRLLG</sequence>
<evidence type="ECO:0000313" key="2">
    <source>
        <dbReference type="Proteomes" id="UP001341840"/>
    </source>
</evidence>
<protein>
    <submittedName>
        <fullName evidence="1">Uncharacterized protein</fullName>
    </submittedName>
</protein>